<dbReference type="VEuPathDB" id="FungiDB:BD410DRAFT_783971"/>
<dbReference type="AlphaFoldDB" id="A0A4Y7QEY9"/>
<evidence type="ECO:0008006" key="5">
    <source>
        <dbReference type="Google" id="ProtNLM"/>
    </source>
</evidence>
<feature type="region of interest" description="Disordered" evidence="2">
    <location>
        <begin position="911"/>
        <end position="962"/>
    </location>
</feature>
<protein>
    <recommendedName>
        <fullName evidence="5">PH domain-containing protein</fullName>
    </recommendedName>
</protein>
<feature type="region of interest" description="Disordered" evidence="2">
    <location>
        <begin position="1"/>
        <end position="44"/>
    </location>
</feature>
<sequence length="962" mass="107949">MANYSAVSPSIYPETPNPFDLQTKQPGRISPPFNHSGPTFSTDDIITGDVPLPVNPVLTRRSTRELIKRFESISDAPSPTRQRVQRDVTRTQNFSEPKTKELQLELPVPLSSLKDRTSNPLRESFRNLLSVFGKRGKPKEDPRLLSTRYQSASDTPESALTSPQSMEPPPRTAEDLPLHSGPVLYLCHSLSADTLPVWNPCTAKLFCTHLALEWHTSYGNPVAHTIPFVRSAEVRSLAASNVDATEKKLLPESGEHHVFEIIIDDRPSEKFAVDSVARRTQWVSATWDALLQLHGSPACPPLDDVTEVQPKENIDIPKQTSESAPASPKRESNHSLSSRTPSPSIRNLDNLSVVKKRLSLMEPHSRRTNSFSESRRYQLSDIQLSSQPASPNEHQGERLTKPDGLLRQADAPADNDTVYDLYLRTPGARSSHPDDDDVVSCNTLTTPRISSHLHQRLETPFLDKTPVTPTPVNDSDTDVNPLVSLIQNHVVEQSAQTAAIGHRIKTLQDDVLAMSDELRGIIDEQQPGVLKSTLEELCTKMEQASVHGGFTDISRKLDVITGEMHDDRNRIGNDLAKVLDKIESLHINQHSDTTYDVSLNNTPVLPADLAEVHAKLEELLHICTDIRTGNLRPARPTSDACASPDVMVLRHLPKHDHHSDSARMSLQENQEANSDPHLYSAKALPDAPRDENILQEILSVIKNDQAQRTVVSAQQADNVRYLNELNRWLETYVNDGSAQMQSIAVGVQRLCHELAPVEDQYDQSGHVLSDVGRPSTQKERDARTEALHNSVQELLEVVKAESENRAQGNERFATEAVLGMIDRQRQEQEMMLRNIAAELSTDIRGERLRFVEAMKEATAINVQNHVDEFKKELGKEVMVMTQEVARLQKERHALEQRIAELFSFIARQQENTDQRAPIQRPPEYPETHLHVPQRSLSARGRPLPIPMSYYQPAEQQNSQRHY</sequence>
<evidence type="ECO:0000313" key="4">
    <source>
        <dbReference type="Proteomes" id="UP000294933"/>
    </source>
</evidence>
<feature type="compositionally biased region" description="Polar residues" evidence="2">
    <location>
        <begin position="953"/>
        <end position="962"/>
    </location>
</feature>
<dbReference type="EMBL" id="ML170162">
    <property type="protein sequence ID" value="TDL25965.1"/>
    <property type="molecule type" value="Genomic_DNA"/>
</dbReference>
<dbReference type="Proteomes" id="UP000294933">
    <property type="component" value="Unassembled WGS sequence"/>
</dbReference>
<feature type="region of interest" description="Disordered" evidence="2">
    <location>
        <begin position="73"/>
        <end position="101"/>
    </location>
</feature>
<gene>
    <name evidence="3" type="ORF">BD410DRAFT_783971</name>
</gene>
<reference evidence="3 4" key="1">
    <citation type="submission" date="2018-06" db="EMBL/GenBank/DDBJ databases">
        <title>A transcriptomic atlas of mushroom development highlights an independent origin of complex multicellularity.</title>
        <authorList>
            <consortium name="DOE Joint Genome Institute"/>
            <person name="Krizsan K."/>
            <person name="Almasi E."/>
            <person name="Merenyi Z."/>
            <person name="Sahu N."/>
            <person name="Viragh M."/>
            <person name="Koszo T."/>
            <person name="Mondo S."/>
            <person name="Kiss B."/>
            <person name="Balint B."/>
            <person name="Kues U."/>
            <person name="Barry K."/>
            <person name="Hegedus J.C."/>
            <person name="Henrissat B."/>
            <person name="Johnson J."/>
            <person name="Lipzen A."/>
            <person name="Ohm R."/>
            <person name="Nagy I."/>
            <person name="Pangilinan J."/>
            <person name="Yan J."/>
            <person name="Xiong Y."/>
            <person name="Grigoriev I.V."/>
            <person name="Hibbett D.S."/>
            <person name="Nagy L.G."/>
        </authorList>
    </citation>
    <scope>NUCLEOTIDE SEQUENCE [LARGE SCALE GENOMIC DNA]</scope>
    <source>
        <strain evidence="3 4">SZMC22713</strain>
    </source>
</reference>
<accession>A0A4Y7QEY9</accession>
<dbReference type="OrthoDB" id="2261329at2759"/>
<proteinExistence type="predicted"/>
<evidence type="ECO:0000313" key="3">
    <source>
        <dbReference type="EMBL" id="TDL25965.1"/>
    </source>
</evidence>
<feature type="region of interest" description="Disordered" evidence="2">
    <location>
        <begin position="315"/>
        <end position="350"/>
    </location>
</feature>
<keyword evidence="4" id="KW-1185">Reference proteome</keyword>
<name>A0A4Y7QEY9_9AGAM</name>
<feature type="region of interest" description="Disordered" evidence="2">
    <location>
        <begin position="762"/>
        <end position="782"/>
    </location>
</feature>
<keyword evidence="1" id="KW-0175">Coiled coil</keyword>
<dbReference type="STRING" id="50990.A0A4Y7QEY9"/>
<feature type="compositionally biased region" description="Polar residues" evidence="2">
    <location>
        <begin position="334"/>
        <end position="350"/>
    </location>
</feature>
<feature type="coiled-coil region" evidence="1">
    <location>
        <begin position="870"/>
        <end position="897"/>
    </location>
</feature>
<feature type="compositionally biased region" description="Polar residues" evidence="2">
    <location>
        <begin position="147"/>
        <end position="165"/>
    </location>
</feature>
<feature type="region of interest" description="Disordered" evidence="2">
    <location>
        <begin position="133"/>
        <end position="175"/>
    </location>
</feature>
<organism evidence="3 4">
    <name type="scientific">Rickenella mellea</name>
    <dbReference type="NCBI Taxonomy" id="50990"/>
    <lineage>
        <taxon>Eukaryota</taxon>
        <taxon>Fungi</taxon>
        <taxon>Dikarya</taxon>
        <taxon>Basidiomycota</taxon>
        <taxon>Agaricomycotina</taxon>
        <taxon>Agaricomycetes</taxon>
        <taxon>Hymenochaetales</taxon>
        <taxon>Rickenellaceae</taxon>
        <taxon>Rickenella</taxon>
    </lineage>
</organism>
<evidence type="ECO:0000256" key="1">
    <source>
        <dbReference type="SAM" id="Coils"/>
    </source>
</evidence>
<evidence type="ECO:0000256" key="2">
    <source>
        <dbReference type="SAM" id="MobiDB-lite"/>
    </source>
</evidence>